<organism evidence="2 3">
    <name type="scientific">Coemansia guatemalensis</name>
    <dbReference type="NCBI Taxonomy" id="2761395"/>
    <lineage>
        <taxon>Eukaryota</taxon>
        <taxon>Fungi</taxon>
        <taxon>Fungi incertae sedis</taxon>
        <taxon>Zoopagomycota</taxon>
        <taxon>Kickxellomycotina</taxon>
        <taxon>Kickxellomycetes</taxon>
        <taxon>Kickxellales</taxon>
        <taxon>Kickxellaceae</taxon>
        <taxon>Coemansia</taxon>
    </lineage>
</organism>
<accession>A0A9W8HNI7</accession>
<keyword evidence="3" id="KW-1185">Reference proteome</keyword>
<protein>
    <submittedName>
        <fullName evidence="2">Uncharacterized protein</fullName>
    </submittedName>
</protein>
<dbReference type="OrthoDB" id="10659253at2759"/>
<dbReference type="Proteomes" id="UP001140094">
    <property type="component" value="Unassembled WGS sequence"/>
</dbReference>
<dbReference type="AlphaFoldDB" id="A0A9W8HNI7"/>
<comment type="caution">
    <text evidence="2">The sequence shown here is derived from an EMBL/GenBank/DDBJ whole genome shotgun (WGS) entry which is preliminary data.</text>
</comment>
<sequence>MSVDDAESYLGQGAGVQQGPESTSAVSSGLFVFVGANRTDAFAAQTAQRRQQNRRQHLCRIPSCSKRQRGRQIPKPVAAVKPGSDKVDDVNPIDVFAVEAAQRRQHARMRWVAELPERRGYGASPRLRTSWIVPRVVLVRASTYQGESDAQRVDPLPLSDAEPANRSPSYDLELEDPAPHHTVGTDSQPNVHVDVEGRSSAEEESAELLDIAGSDIGSSASIVLLDCPQSDDAATDLDVLSENGHSNASPEDLPLHTDSAIGSCDGLECAYPTNTPDDCYEYEGSIAGSDYPSDYEHKTVESDDYLPFKDSRVELGYYSEEEEAGAVAEADDGFVPEISVAEPADNTDQVDAAAETMDNSGSDDLDLTSLDIFMDTLHEELEGLEESIEMVKNSPAITEDEREYALATLEQQGFELSKQRMAAMVKSPDAFARAMGKRARMEAVADVTYQGNLAHRCFSHLRTIAQACLDKRQGEAN</sequence>
<gene>
    <name evidence="2" type="ORF">H4R20_006486</name>
</gene>
<evidence type="ECO:0000313" key="2">
    <source>
        <dbReference type="EMBL" id="KAJ2793628.1"/>
    </source>
</evidence>
<name>A0A9W8HNI7_9FUNG</name>
<feature type="region of interest" description="Disordered" evidence="1">
    <location>
        <begin position="146"/>
        <end position="205"/>
    </location>
</feature>
<feature type="region of interest" description="Disordered" evidence="1">
    <location>
        <begin position="1"/>
        <end position="21"/>
    </location>
</feature>
<dbReference type="EMBL" id="JANBUO010002828">
    <property type="protein sequence ID" value="KAJ2793628.1"/>
    <property type="molecule type" value="Genomic_DNA"/>
</dbReference>
<evidence type="ECO:0000313" key="3">
    <source>
        <dbReference type="Proteomes" id="UP001140094"/>
    </source>
</evidence>
<evidence type="ECO:0000256" key="1">
    <source>
        <dbReference type="SAM" id="MobiDB-lite"/>
    </source>
</evidence>
<feature type="region of interest" description="Disordered" evidence="1">
    <location>
        <begin position="66"/>
        <end position="85"/>
    </location>
</feature>
<reference evidence="2" key="1">
    <citation type="submission" date="2022-07" db="EMBL/GenBank/DDBJ databases">
        <title>Phylogenomic reconstructions and comparative analyses of Kickxellomycotina fungi.</title>
        <authorList>
            <person name="Reynolds N.K."/>
            <person name="Stajich J.E."/>
            <person name="Barry K."/>
            <person name="Grigoriev I.V."/>
            <person name="Crous P."/>
            <person name="Smith M.E."/>
        </authorList>
    </citation>
    <scope>NUCLEOTIDE SEQUENCE</scope>
    <source>
        <strain evidence="2">NRRL 1565</strain>
    </source>
</reference>
<proteinExistence type="predicted"/>